<dbReference type="AlphaFoldDB" id="A0A7J6QI83"/>
<sequence>FLVGLLPPIREFNQPDASGAILAFWTNEEIEETLECKICYNLRPVFKQLPCPHRYCTDCIAQLERSPGASGSICCPECRVPCDVDLITYDVKSLQKLLERNARCAHFMRGCDWKGPLCHRPFHPCPFENWAEEMQQQQQQQQQQLSGGSSGSKAVLTSSPIDHALRPPERPPRPVVVAPKVTPFTCSSGANIVATPCLATAKAPRGRPTKGLVPPTRPKTGPRSKASSSSSKAAAPAILNMPQTWQQLTKKQRAQFNAANKAPHPKAAAPKAVTAKAPATAKAVTAKATTATAKAVAAKAATATAKAVTAKAVTTTIAKTIPASVGAIQGNAPRAAPPKIAATEVGTTEAVPSKLSNVASPAGSVASQSPRRSSGIVHPTAPALPAEAARRVQFDTATYDDAYIHPTRAPTESSGQRAMLNPNDRLVSCSVGPRAGLDGLLRLPSPPHIHATRAPAESSVRRVETDFNERLGNRSVCPRASLDGLLPVPSPPVSSRRVGLQQQPPPAVAGPQSRVLELAGRISANVDPRQARQQPVPRSASGPTSGREDPLIGGSGMPPEPPRHVEEKGLSSTGLSSPRGCINAGSSDRPTLTKPAFTGAASAEAGGAHPEATQRRLSNTTGEVTPRQESGRVALEAVRQRDEEKPCLADCSAAKSAPPKPSRPPRPTAPPTQSHRGPDDRLKVARPRNSLVVVEKLNGVFKVETLGPSPHGVVGKDAKPVSQPSKPTEPPVLLASRSTPSEVDDHEIRSGCSSAGRRPARPSHRPILMTVLTRRGVMEIAVLTLSASSG</sequence>
<feature type="compositionally biased region" description="Low complexity" evidence="5">
    <location>
        <begin position="481"/>
        <end position="502"/>
    </location>
</feature>
<evidence type="ECO:0000256" key="5">
    <source>
        <dbReference type="SAM" id="MobiDB-lite"/>
    </source>
</evidence>
<dbReference type="CDD" id="cd16449">
    <property type="entry name" value="RING-HC"/>
    <property type="match status" value="1"/>
</dbReference>
<dbReference type="InterPro" id="IPR013083">
    <property type="entry name" value="Znf_RING/FYVE/PHD"/>
</dbReference>
<feature type="non-terminal residue" evidence="7">
    <location>
        <position position="1"/>
    </location>
</feature>
<dbReference type="Gene3D" id="3.30.40.10">
    <property type="entry name" value="Zinc/RING finger domain, C3HC4 (zinc finger)"/>
    <property type="match status" value="1"/>
</dbReference>
<evidence type="ECO:0000313" key="8">
    <source>
        <dbReference type="Proteomes" id="UP000574390"/>
    </source>
</evidence>
<feature type="region of interest" description="Disordered" evidence="5">
    <location>
        <begin position="359"/>
        <end position="379"/>
    </location>
</feature>
<dbReference type="InterPro" id="IPR001841">
    <property type="entry name" value="Znf_RING"/>
</dbReference>
<dbReference type="InterPro" id="IPR017907">
    <property type="entry name" value="Znf_RING_CS"/>
</dbReference>
<feature type="region of interest" description="Disordered" evidence="5">
    <location>
        <begin position="133"/>
        <end position="176"/>
    </location>
</feature>
<dbReference type="SUPFAM" id="SSF57850">
    <property type="entry name" value="RING/U-box"/>
    <property type="match status" value="1"/>
</dbReference>
<evidence type="ECO:0000256" key="3">
    <source>
        <dbReference type="ARBA" id="ARBA00022833"/>
    </source>
</evidence>
<feature type="domain" description="RING-type" evidence="6">
    <location>
        <begin position="36"/>
        <end position="79"/>
    </location>
</feature>
<feature type="region of interest" description="Disordered" evidence="5">
    <location>
        <begin position="479"/>
        <end position="512"/>
    </location>
</feature>
<feature type="region of interest" description="Disordered" evidence="5">
    <location>
        <begin position="525"/>
        <end position="688"/>
    </location>
</feature>
<dbReference type="SMART" id="SM00184">
    <property type="entry name" value="RING"/>
    <property type="match status" value="1"/>
</dbReference>
<feature type="compositionally biased region" description="Polar residues" evidence="5">
    <location>
        <begin position="359"/>
        <end position="372"/>
    </location>
</feature>
<protein>
    <recommendedName>
        <fullName evidence="6">RING-type domain-containing protein</fullName>
    </recommendedName>
</protein>
<feature type="compositionally biased region" description="Pro residues" evidence="5">
    <location>
        <begin position="658"/>
        <end position="670"/>
    </location>
</feature>
<feature type="compositionally biased region" description="Basic and acidic residues" evidence="5">
    <location>
        <begin position="163"/>
        <end position="172"/>
    </location>
</feature>
<feature type="compositionally biased region" description="Basic and acidic residues" evidence="5">
    <location>
        <begin position="638"/>
        <end position="647"/>
    </location>
</feature>
<feature type="compositionally biased region" description="Polar residues" evidence="5">
    <location>
        <begin position="145"/>
        <end position="160"/>
    </location>
</feature>
<accession>A0A7J6QI83</accession>
<evidence type="ECO:0000256" key="2">
    <source>
        <dbReference type="ARBA" id="ARBA00022771"/>
    </source>
</evidence>
<proteinExistence type="predicted"/>
<dbReference type="EMBL" id="JABANM010029457">
    <property type="protein sequence ID" value="KAF4707968.1"/>
    <property type="molecule type" value="Genomic_DNA"/>
</dbReference>
<feature type="compositionally biased region" description="Low complexity" evidence="5">
    <location>
        <begin position="224"/>
        <end position="235"/>
    </location>
</feature>
<feature type="compositionally biased region" description="Low complexity" evidence="5">
    <location>
        <begin position="135"/>
        <end position="144"/>
    </location>
</feature>
<reference evidence="7 8" key="1">
    <citation type="submission" date="2020-04" db="EMBL/GenBank/DDBJ databases">
        <title>Perkinsus olseni comparative genomics.</title>
        <authorList>
            <person name="Bogema D.R."/>
        </authorList>
    </citation>
    <scope>NUCLEOTIDE SEQUENCE [LARGE SCALE GENOMIC DNA]</scope>
    <source>
        <strain evidence="7">ATCC PRA-205</strain>
    </source>
</reference>
<feature type="region of interest" description="Disordered" evidence="5">
    <location>
        <begin position="202"/>
        <end position="235"/>
    </location>
</feature>
<keyword evidence="2 4" id="KW-0863">Zinc-finger</keyword>
<evidence type="ECO:0000313" key="7">
    <source>
        <dbReference type="EMBL" id="KAF4707968.1"/>
    </source>
</evidence>
<organism evidence="7 8">
    <name type="scientific">Perkinsus olseni</name>
    <name type="common">Perkinsus atlanticus</name>
    <dbReference type="NCBI Taxonomy" id="32597"/>
    <lineage>
        <taxon>Eukaryota</taxon>
        <taxon>Sar</taxon>
        <taxon>Alveolata</taxon>
        <taxon>Perkinsozoa</taxon>
        <taxon>Perkinsea</taxon>
        <taxon>Perkinsida</taxon>
        <taxon>Perkinsidae</taxon>
        <taxon>Perkinsus</taxon>
    </lineage>
</organism>
<evidence type="ECO:0000256" key="1">
    <source>
        <dbReference type="ARBA" id="ARBA00022723"/>
    </source>
</evidence>
<name>A0A7J6QI83_PEROL</name>
<feature type="region of interest" description="Disordered" evidence="5">
    <location>
        <begin position="705"/>
        <end position="765"/>
    </location>
</feature>
<comment type="caution">
    <text evidence="7">The sequence shown here is derived from an EMBL/GenBank/DDBJ whole genome shotgun (WGS) entry which is preliminary data.</text>
</comment>
<evidence type="ECO:0000259" key="6">
    <source>
        <dbReference type="PROSITE" id="PS50089"/>
    </source>
</evidence>
<dbReference type="Proteomes" id="UP000574390">
    <property type="component" value="Unassembled WGS sequence"/>
</dbReference>
<evidence type="ECO:0000256" key="4">
    <source>
        <dbReference type="PROSITE-ProRule" id="PRU00175"/>
    </source>
</evidence>
<keyword evidence="3" id="KW-0862">Zinc</keyword>
<keyword evidence="1" id="KW-0479">Metal-binding</keyword>
<dbReference type="GO" id="GO:0008270">
    <property type="term" value="F:zinc ion binding"/>
    <property type="evidence" value="ECO:0007669"/>
    <property type="project" value="UniProtKB-KW"/>
</dbReference>
<dbReference type="PROSITE" id="PS50089">
    <property type="entry name" value="ZF_RING_2"/>
    <property type="match status" value="1"/>
</dbReference>
<gene>
    <name evidence="7" type="ORF">FOZ62_018838</name>
</gene>
<dbReference type="PROSITE" id="PS00518">
    <property type="entry name" value="ZF_RING_1"/>
    <property type="match status" value="1"/>
</dbReference>